<reference evidence="1" key="1">
    <citation type="submission" date="2016-10" db="EMBL/GenBank/DDBJ databases">
        <authorList>
            <person name="de Groot N.N."/>
        </authorList>
    </citation>
    <scope>NUCLEOTIDE SEQUENCE</scope>
</reference>
<evidence type="ECO:0000313" key="1">
    <source>
        <dbReference type="EMBL" id="SFV65561.1"/>
    </source>
</evidence>
<dbReference type="EMBL" id="FPHN01000188">
    <property type="protein sequence ID" value="SFV65561.1"/>
    <property type="molecule type" value="Genomic_DNA"/>
</dbReference>
<accession>A0A1W1CIR6</accession>
<organism evidence="1">
    <name type="scientific">hydrothermal vent metagenome</name>
    <dbReference type="NCBI Taxonomy" id="652676"/>
    <lineage>
        <taxon>unclassified sequences</taxon>
        <taxon>metagenomes</taxon>
        <taxon>ecological metagenomes</taxon>
    </lineage>
</organism>
<sequence length="245" mass="27857">MKKVLIVLTLLFASVLNAEVIEANYKVEFGIFGKIGIANALLTKTKNLYVIDVELKATGLAKTLSGNRKEQHISKGHIENGMMVSDLYQVIKSHGSKVENKVYRINHKTKTVTKEYKRWKNGKLIKDSSSTIDYYSKDDLLTLYFNLDKKILDKKKAKSYIFKAIGAEKQHGIVNVIIPRQNELKEYKKNVGESKDSWYARAIINQDIFSSDKGELLLRIGNDGITQKAVLKDLIFFGDIRAIRL</sequence>
<evidence type="ECO:0008006" key="2">
    <source>
        <dbReference type="Google" id="ProtNLM"/>
    </source>
</evidence>
<dbReference type="AlphaFoldDB" id="A0A1W1CIR6"/>
<gene>
    <name evidence="1" type="ORF">MNB_SV-14-252</name>
</gene>
<proteinExistence type="predicted"/>
<protein>
    <recommendedName>
        <fullName evidence="2">DUF3108 domain-containing protein</fullName>
    </recommendedName>
</protein>
<name>A0A1W1CIR6_9ZZZZ</name>